<name>A0A3E0VUW7_9MICO</name>
<evidence type="ECO:0000313" key="2">
    <source>
        <dbReference type="Proteomes" id="UP000256541"/>
    </source>
</evidence>
<dbReference type="EMBL" id="NBXB01000034">
    <property type="protein sequence ID" value="RFA13551.1"/>
    <property type="molecule type" value="Genomic_DNA"/>
</dbReference>
<comment type="caution">
    <text evidence="1">The sequence shown here is derived from an EMBL/GenBank/DDBJ whole genome shotgun (WGS) entry which is preliminary data.</text>
</comment>
<protein>
    <submittedName>
        <fullName evidence="1">Uncharacterized protein</fullName>
    </submittedName>
</protein>
<proteinExistence type="predicted"/>
<sequence>MVRGPQAILGARDAVGQATYGISATTILTGFRRLTGLDYPDPGRVREFVARVRGTAPGAA</sequence>
<accession>A0A3E0VUW7</accession>
<dbReference type="RefSeq" id="WP_116412113.1">
    <property type="nucleotide sequence ID" value="NZ_NBXB01000034.1"/>
</dbReference>
<gene>
    <name evidence="1" type="ORF">B7R22_12880</name>
</gene>
<evidence type="ECO:0000313" key="1">
    <source>
        <dbReference type="EMBL" id="RFA13551.1"/>
    </source>
</evidence>
<dbReference type="Proteomes" id="UP000256541">
    <property type="component" value="Unassembled WGS sequence"/>
</dbReference>
<reference evidence="1 2" key="1">
    <citation type="submission" date="2017-04" db="EMBL/GenBank/DDBJ databases">
        <title>Comparative genome analysis of Subtercola boreus.</title>
        <authorList>
            <person name="Cho Y.-J."/>
            <person name="Cho A."/>
            <person name="Kim O.-S."/>
            <person name="Lee J.-I."/>
        </authorList>
    </citation>
    <scope>NUCLEOTIDE SEQUENCE [LARGE SCALE GENOMIC DNA]</scope>
    <source>
        <strain evidence="1 2">P27479</strain>
    </source>
</reference>
<dbReference type="AlphaFoldDB" id="A0A3E0VUW7"/>
<organism evidence="1 2">
    <name type="scientific">Subtercola boreus</name>
    <dbReference type="NCBI Taxonomy" id="120213"/>
    <lineage>
        <taxon>Bacteria</taxon>
        <taxon>Bacillati</taxon>
        <taxon>Actinomycetota</taxon>
        <taxon>Actinomycetes</taxon>
        <taxon>Micrococcales</taxon>
        <taxon>Microbacteriaceae</taxon>
        <taxon>Subtercola</taxon>
    </lineage>
</organism>